<dbReference type="EMBL" id="CP011509">
    <property type="protein sequence ID" value="AKJ07620.1"/>
    <property type="molecule type" value="Genomic_DNA"/>
</dbReference>
<keyword evidence="4" id="KW-1185">Reference proteome</keyword>
<dbReference type="Proteomes" id="UP000035579">
    <property type="component" value="Chromosome"/>
</dbReference>
<gene>
    <name evidence="1" type="ORF">AA314_09246</name>
    <name evidence="2" type="ORF">ATI61_10767</name>
</gene>
<name>A0AAC8TJ77_9BACT</name>
<dbReference type="RefSeq" id="WP_156349938.1">
    <property type="nucleotide sequence ID" value="NZ_CP011509.1"/>
</dbReference>
<dbReference type="KEGG" id="age:AA314_09246"/>
<evidence type="ECO:0000313" key="3">
    <source>
        <dbReference type="Proteomes" id="UP000035579"/>
    </source>
</evidence>
<organism evidence="1 3">
    <name type="scientific">Archangium gephyra</name>
    <dbReference type="NCBI Taxonomy" id="48"/>
    <lineage>
        <taxon>Bacteria</taxon>
        <taxon>Pseudomonadati</taxon>
        <taxon>Myxococcota</taxon>
        <taxon>Myxococcia</taxon>
        <taxon>Myxococcales</taxon>
        <taxon>Cystobacterineae</taxon>
        <taxon>Archangiaceae</taxon>
        <taxon>Archangium</taxon>
    </lineage>
</organism>
<reference evidence="1 3" key="1">
    <citation type="submission" date="2015-05" db="EMBL/GenBank/DDBJ databases">
        <title>Genome assembly of Archangium gephyra DSM 2261.</title>
        <authorList>
            <person name="Sharma G."/>
            <person name="Subramanian S."/>
        </authorList>
    </citation>
    <scope>NUCLEOTIDE SEQUENCE [LARGE SCALE GENOMIC DNA]</scope>
    <source>
        <strain evidence="1 3">DSM 2261</strain>
    </source>
</reference>
<reference evidence="2 4" key="2">
    <citation type="submission" date="2018-08" db="EMBL/GenBank/DDBJ databases">
        <title>Genomic Encyclopedia of Archaeal and Bacterial Type Strains, Phase II (KMG-II): from individual species to whole genera.</title>
        <authorList>
            <person name="Goeker M."/>
        </authorList>
    </citation>
    <scope>NUCLEOTIDE SEQUENCE [LARGE SCALE GENOMIC DNA]</scope>
    <source>
        <strain evidence="2 4">DSM 2261</strain>
    </source>
</reference>
<dbReference type="EMBL" id="QUMU01000007">
    <property type="protein sequence ID" value="REG29376.1"/>
    <property type="molecule type" value="Genomic_DNA"/>
</dbReference>
<accession>A0AAC8TJ77</accession>
<dbReference type="Proteomes" id="UP000256345">
    <property type="component" value="Unassembled WGS sequence"/>
</dbReference>
<evidence type="ECO:0000313" key="2">
    <source>
        <dbReference type="EMBL" id="REG29376.1"/>
    </source>
</evidence>
<dbReference type="AlphaFoldDB" id="A0AAC8TJ77"/>
<protein>
    <submittedName>
        <fullName evidence="1">Uncharacterized protein</fullName>
    </submittedName>
</protein>
<evidence type="ECO:0000313" key="1">
    <source>
        <dbReference type="EMBL" id="AKJ07620.1"/>
    </source>
</evidence>
<proteinExistence type="predicted"/>
<evidence type="ECO:0000313" key="4">
    <source>
        <dbReference type="Proteomes" id="UP000256345"/>
    </source>
</evidence>
<sequence length="50" mass="5170">MTTVTKNSPMNLKHLNDTDAGIDALTRPGLDTALDLLLGLEPTGGLPPGL</sequence>